<accession>A0A4U1CV78</accession>
<dbReference type="Proteomes" id="UP000309488">
    <property type="component" value="Unassembled WGS sequence"/>
</dbReference>
<reference evidence="1 2" key="1">
    <citation type="submission" date="2019-04" db="EMBL/GenBank/DDBJ databases">
        <title>Pedobacter sp. RP-3-22 sp. nov., isolated from Arctic soil.</title>
        <authorList>
            <person name="Dahal R.H."/>
            <person name="Kim D.-U."/>
        </authorList>
    </citation>
    <scope>NUCLEOTIDE SEQUENCE [LARGE SCALE GENOMIC DNA]</scope>
    <source>
        <strain evidence="1 2">RP-3-22</strain>
    </source>
</reference>
<keyword evidence="2" id="KW-1185">Reference proteome</keyword>
<dbReference type="EMBL" id="SWBR01000001">
    <property type="protein sequence ID" value="TKC13187.1"/>
    <property type="molecule type" value="Genomic_DNA"/>
</dbReference>
<evidence type="ECO:0000313" key="2">
    <source>
        <dbReference type="Proteomes" id="UP000309488"/>
    </source>
</evidence>
<dbReference type="OrthoDB" id="1036397at2"/>
<organism evidence="1 2">
    <name type="scientific">Pedobacter polaris</name>
    <dbReference type="NCBI Taxonomy" id="2571273"/>
    <lineage>
        <taxon>Bacteria</taxon>
        <taxon>Pseudomonadati</taxon>
        <taxon>Bacteroidota</taxon>
        <taxon>Sphingobacteriia</taxon>
        <taxon>Sphingobacteriales</taxon>
        <taxon>Sphingobacteriaceae</taxon>
        <taxon>Pedobacter</taxon>
    </lineage>
</organism>
<dbReference type="SUPFAM" id="SSF55008">
    <property type="entry name" value="HMA, heavy metal-associated domain"/>
    <property type="match status" value="1"/>
</dbReference>
<comment type="caution">
    <text evidence="1">The sequence shown here is derived from an EMBL/GenBank/DDBJ whole genome shotgun (WGS) entry which is preliminary data.</text>
</comment>
<dbReference type="GO" id="GO:0046872">
    <property type="term" value="F:metal ion binding"/>
    <property type="evidence" value="ECO:0007669"/>
    <property type="project" value="InterPro"/>
</dbReference>
<name>A0A4U1CV78_9SPHI</name>
<dbReference type="InterPro" id="IPR036163">
    <property type="entry name" value="HMA_dom_sf"/>
</dbReference>
<evidence type="ECO:0000313" key="1">
    <source>
        <dbReference type="EMBL" id="TKC13187.1"/>
    </source>
</evidence>
<sequence length="74" mass="8562">MENLDHILLFKTDITSEECKSKLQNILDGHEGIAKWNIALDDQDCVLRVESFTLNHQQIIELINNHGHFCCELI</sequence>
<dbReference type="AlphaFoldDB" id="A0A4U1CV78"/>
<dbReference type="RefSeq" id="WP_136839308.1">
    <property type="nucleotide sequence ID" value="NZ_SWBR01000001.1"/>
</dbReference>
<proteinExistence type="predicted"/>
<protein>
    <recommendedName>
        <fullName evidence="3">HMA domain-containing protein</fullName>
    </recommendedName>
</protein>
<evidence type="ECO:0008006" key="3">
    <source>
        <dbReference type="Google" id="ProtNLM"/>
    </source>
</evidence>
<gene>
    <name evidence="1" type="ORF">FA048_06145</name>
</gene>